<keyword evidence="5" id="KW-1185">Reference proteome</keyword>
<dbReference type="OrthoDB" id="1221582at2"/>
<proteinExistence type="predicted"/>
<sequence length="390" mass="44668">MMKSLILIFLFLVSCIVKAQNINIDREKLLDLYQTQRYAEAAQYLQSIYPPDTDDLKALSQIAYCYMMAGKLPDAEKNYLKINALQPNTLSVLFSLANINSRRGNTAAAQFYLLDIIKLDSTNFNAFKQLANYTDSIKLKVKYLEKANRLNVTDADVAFDLALQYKYLKVFEPAYKVLQVAILADTNNLILQQAQLPIANELKKYKEVINVGEKLLRNGGDANVVRDVGKANFSLKNYQKCIDLYKRLENMSMQNESILYYMSISYRELKNYEMATFYAKKTIEEGISPNVPLYYSLLGGIYEERNQNTNATAAYKKGLTFGDYNSIYYRLALLYDFKFNQPKTALSYYNQYLKSKPTAGEKSQIDYTKTRIAEITQPKSSKTGLTSVQN</sequence>
<keyword evidence="1" id="KW-0677">Repeat</keyword>
<dbReference type="SUPFAM" id="SSF81901">
    <property type="entry name" value="HCP-like"/>
    <property type="match status" value="1"/>
</dbReference>
<dbReference type="PANTHER" id="PTHR44186:SF1">
    <property type="entry name" value="BARDET-BIEDL SYNDROME 4 PROTEIN"/>
    <property type="match status" value="1"/>
</dbReference>
<dbReference type="Proteomes" id="UP000310477">
    <property type="component" value="Unassembled WGS sequence"/>
</dbReference>
<evidence type="ECO:0000256" key="1">
    <source>
        <dbReference type="ARBA" id="ARBA00022737"/>
    </source>
</evidence>
<evidence type="ECO:0000313" key="5">
    <source>
        <dbReference type="Proteomes" id="UP000310477"/>
    </source>
</evidence>
<comment type="caution">
    <text evidence="4">The sequence shown here is derived from an EMBL/GenBank/DDBJ whole genome shotgun (WGS) entry which is preliminary data.</text>
</comment>
<reference evidence="4 5" key="1">
    <citation type="submission" date="2019-04" db="EMBL/GenBank/DDBJ databases">
        <title>Pedobacter sp. AR-2-6 sp. nov., isolated from Arctic soil.</title>
        <authorList>
            <person name="Dahal R.H."/>
            <person name="Kim D.-U."/>
        </authorList>
    </citation>
    <scope>NUCLEOTIDE SEQUENCE [LARGE SCALE GENOMIC DNA]</scope>
    <source>
        <strain evidence="4 5">AR-2-6</strain>
    </source>
</reference>
<evidence type="ECO:0000313" key="4">
    <source>
        <dbReference type="EMBL" id="TKB99401.1"/>
    </source>
</evidence>
<dbReference type="InterPro" id="IPR019734">
    <property type="entry name" value="TPR_rpt"/>
</dbReference>
<keyword evidence="2" id="KW-0802">TPR repeat</keyword>
<dbReference type="PROSITE" id="PS51257">
    <property type="entry name" value="PROKAR_LIPOPROTEIN"/>
    <property type="match status" value="1"/>
</dbReference>
<dbReference type="SMART" id="SM00028">
    <property type="entry name" value="TPR"/>
    <property type="match status" value="6"/>
</dbReference>
<feature type="signal peptide" evidence="3">
    <location>
        <begin position="1"/>
        <end position="19"/>
    </location>
</feature>
<gene>
    <name evidence="4" type="ORF">FA045_13020</name>
</gene>
<evidence type="ECO:0008006" key="6">
    <source>
        <dbReference type="Google" id="ProtNLM"/>
    </source>
</evidence>
<organism evidence="4 5">
    <name type="scientific">Pedobacter cryotolerans</name>
    <dbReference type="NCBI Taxonomy" id="2571270"/>
    <lineage>
        <taxon>Bacteria</taxon>
        <taxon>Pseudomonadati</taxon>
        <taxon>Bacteroidota</taxon>
        <taxon>Sphingobacteriia</taxon>
        <taxon>Sphingobacteriales</taxon>
        <taxon>Sphingobacteriaceae</taxon>
        <taxon>Pedobacter</taxon>
    </lineage>
</organism>
<keyword evidence="3" id="KW-0732">Signal</keyword>
<dbReference type="InterPro" id="IPR011990">
    <property type="entry name" value="TPR-like_helical_dom_sf"/>
</dbReference>
<dbReference type="AlphaFoldDB" id="A0A4U1C7K0"/>
<dbReference type="SUPFAM" id="SSF48452">
    <property type="entry name" value="TPR-like"/>
    <property type="match status" value="1"/>
</dbReference>
<dbReference type="PANTHER" id="PTHR44186">
    <property type="match status" value="1"/>
</dbReference>
<name>A0A4U1C7K0_9SPHI</name>
<accession>A0A4U1C7K0</accession>
<feature type="chain" id="PRO_5020840099" description="Tetratricopeptide repeat protein" evidence="3">
    <location>
        <begin position="20"/>
        <end position="390"/>
    </location>
</feature>
<protein>
    <recommendedName>
        <fullName evidence="6">Tetratricopeptide repeat protein</fullName>
    </recommendedName>
</protein>
<evidence type="ECO:0000256" key="3">
    <source>
        <dbReference type="SAM" id="SignalP"/>
    </source>
</evidence>
<evidence type="ECO:0000256" key="2">
    <source>
        <dbReference type="ARBA" id="ARBA00022803"/>
    </source>
</evidence>
<dbReference type="EMBL" id="SWBO01000007">
    <property type="protein sequence ID" value="TKB99401.1"/>
    <property type="molecule type" value="Genomic_DNA"/>
</dbReference>
<dbReference type="Gene3D" id="1.25.40.10">
    <property type="entry name" value="Tetratricopeptide repeat domain"/>
    <property type="match status" value="3"/>
</dbReference>
<dbReference type="RefSeq" id="WP_136877521.1">
    <property type="nucleotide sequence ID" value="NZ_SWBO01000007.1"/>
</dbReference>